<dbReference type="EMBL" id="ACMP01000099">
    <property type="protein sequence ID" value="EEL69309.1"/>
    <property type="molecule type" value="Genomic_DNA"/>
</dbReference>
<feature type="transmembrane region" description="Helical" evidence="1">
    <location>
        <begin position="137"/>
        <end position="158"/>
    </location>
</feature>
<feature type="transmembrane region" description="Helical" evidence="1">
    <location>
        <begin position="211"/>
        <end position="229"/>
    </location>
</feature>
<organism evidence="2">
    <name type="scientific">Bacillus mycoides</name>
    <dbReference type="NCBI Taxonomy" id="1405"/>
    <lineage>
        <taxon>Bacteria</taxon>
        <taxon>Bacillati</taxon>
        <taxon>Bacillota</taxon>
        <taxon>Bacilli</taxon>
        <taxon>Bacillales</taxon>
        <taxon>Bacillaceae</taxon>
        <taxon>Bacillus</taxon>
        <taxon>Bacillus cereus group</taxon>
    </lineage>
</organism>
<name>C2XYE8_BACMY</name>
<keyword evidence="1" id="KW-0472">Membrane</keyword>
<dbReference type="Proteomes" id="UP000001753">
    <property type="component" value="Chromosome"/>
</dbReference>
<feature type="transmembrane region" description="Helical" evidence="1">
    <location>
        <begin position="85"/>
        <end position="106"/>
    </location>
</feature>
<feature type="transmembrane region" description="Helical" evidence="1">
    <location>
        <begin position="55"/>
        <end position="79"/>
    </location>
</feature>
<dbReference type="HOGENOM" id="CLU_965248_0_0_9"/>
<reference evidence="2" key="1">
    <citation type="journal article" date="2012" name="Genome Res.">
        <title>Genomic characterization of the Bacillus cereus sensu lato species: Backdrop to the evolution of Bacillus anthracis.</title>
        <authorList>
            <person name="Zwick M.E."/>
            <person name="Joseph S.J."/>
            <person name="Didelot X."/>
            <person name="Chen P.E."/>
            <person name="Bishop-Lilly K.A."/>
            <person name="Stewart A.C."/>
            <person name="Willner K."/>
            <person name="Nolan N."/>
            <person name="Lentz S."/>
            <person name="Thomason M.K."/>
            <person name="Sozhamannan S."/>
            <person name="Mateczun A.J."/>
            <person name="Du L."/>
            <person name="Read T.D."/>
        </authorList>
    </citation>
    <scope>NUCLEOTIDE SEQUENCE [LARGE SCALE GENOMIC DNA]</scope>
    <source>
        <strain evidence="2">AH603</strain>
    </source>
</reference>
<proteinExistence type="predicted"/>
<feature type="transmembrane region" description="Helical" evidence="1">
    <location>
        <begin position="236"/>
        <end position="259"/>
    </location>
</feature>
<keyword evidence="1" id="KW-1133">Transmembrane helix</keyword>
<sequence>MGNYVQISSAILCFVLYAYVIIAAVYFGISFYAYRLANNSEYEETYKWVKRYLSPVLEIMNGFVLFLFIGLIAFSTSLVGNKTTLFVLGIIIFMLLGIRIGNTVFWNERKIDGWTGMFIPCMLAAIVTNIEHEYYQLHFWLIIVLTILSVLYISTVVLTYIANEKGDAKGAHFFRGRALLWSVPTMAVIGIIAILVNGYQFTNWQLFLETWWIFIVSLVAFLGATHYLFHQHHYILALLFAFTQLLFAFFGQETLLFVFETFSSFGNIFVFGMLIFGIAFYLQQYFYMQKQK</sequence>
<keyword evidence="1" id="KW-0812">Transmembrane</keyword>
<feature type="transmembrane region" description="Helical" evidence="1">
    <location>
        <begin position="178"/>
        <end position="199"/>
    </location>
</feature>
<evidence type="ECO:0000256" key="1">
    <source>
        <dbReference type="SAM" id="Phobius"/>
    </source>
</evidence>
<dbReference type="AlphaFoldDB" id="C2XYE8"/>
<gene>
    <name evidence="2" type="ORF">bcere0026_37280</name>
</gene>
<feature type="transmembrane region" description="Helical" evidence="1">
    <location>
        <begin position="265"/>
        <end position="282"/>
    </location>
</feature>
<accession>C2XYE8</accession>
<comment type="caution">
    <text evidence="2">The sequence shown here is derived from an EMBL/GenBank/DDBJ whole genome shotgun (WGS) entry which is preliminary data.</text>
</comment>
<protein>
    <submittedName>
        <fullName evidence="2">Cytochrome d ubiquinol oxidase, subunit II-like protein</fullName>
    </submittedName>
</protein>
<feature type="transmembrane region" description="Helical" evidence="1">
    <location>
        <begin position="6"/>
        <end position="34"/>
    </location>
</feature>
<feature type="transmembrane region" description="Helical" evidence="1">
    <location>
        <begin position="113"/>
        <end position="131"/>
    </location>
</feature>
<evidence type="ECO:0000313" key="2">
    <source>
        <dbReference type="EMBL" id="EEL69309.1"/>
    </source>
</evidence>